<sequence length="310" mass="33345">MDKENKTTDEDLNPKFSAPRILEPKNSVVSPGFRIYGLSPIPADQWNLEVLVVENGADNKVLDVLLETGGPLNDTCVYQVSPTLINAGAKFWFRLDYKHSFGIWSPWANSGGLVMGLGKPEITSPITGTTVGRRPRISGKGGLINGPLTATVRLYRAGSRDVLGLAPVLSNDGSWNITPTNDLPTGDTELVVDQSTDGVTYSPLSDGVKVFVADNAPAPPPVLDKPLEGSYESSEMKPNFEGSGKPDSTLILYEADSNKRLAQSPIGPDGRFKFTIIRDPLPAGIIKVRASQVSNGVESGFTPIRTFTLY</sequence>
<organism evidence="1 2">
    <name type="scientific">Pseudomonas izuensis</name>
    <dbReference type="NCBI Taxonomy" id="2684212"/>
    <lineage>
        <taxon>Bacteria</taxon>
        <taxon>Pseudomonadati</taxon>
        <taxon>Pseudomonadota</taxon>
        <taxon>Gammaproteobacteria</taxon>
        <taxon>Pseudomonadales</taxon>
        <taxon>Pseudomonadaceae</taxon>
        <taxon>Pseudomonas</taxon>
    </lineage>
</organism>
<gene>
    <name evidence="1" type="ORF">LAB08_R07350</name>
</gene>
<reference evidence="1 2" key="1">
    <citation type="submission" date="2016-04" db="EMBL/GenBank/DDBJ databases">
        <title>Complete genome sequence of Pseudomonas sp. LAB-08 isolated from TCE contaminated aquifer soil.</title>
        <authorList>
            <person name="Dohra H."/>
            <person name="Suzuki K."/>
            <person name="Fatma A."/>
            <person name="Inuzuka Y."/>
            <person name="Honjo M."/>
            <person name="Tashiro Y."/>
            <person name="Futamata H."/>
        </authorList>
    </citation>
    <scope>NUCLEOTIDE SEQUENCE [LARGE SCALE GENOMIC DNA]</scope>
    <source>
        <strain evidence="1 2">LAB-08</strain>
    </source>
</reference>
<evidence type="ECO:0000313" key="1">
    <source>
        <dbReference type="EMBL" id="BCX66120.1"/>
    </source>
</evidence>
<dbReference type="EMBL" id="AP017423">
    <property type="protein sequence ID" value="BCX66120.1"/>
    <property type="molecule type" value="Genomic_DNA"/>
</dbReference>
<proteinExistence type="predicted"/>
<dbReference type="RefSeq" id="WP_157755746.1">
    <property type="nucleotide sequence ID" value="NZ_AP017423.2"/>
</dbReference>
<evidence type="ECO:0000313" key="2">
    <source>
        <dbReference type="Proteomes" id="UP000218595"/>
    </source>
</evidence>
<accession>A0ABM7RM58</accession>
<protein>
    <submittedName>
        <fullName evidence="1">Uncharacterized protein</fullName>
    </submittedName>
</protein>
<name>A0ABM7RM58_9PSED</name>
<keyword evidence="2" id="KW-1185">Reference proteome</keyword>
<dbReference type="Proteomes" id="UP000218595">
    <property type="component" value="Chromosome"/>
</dbReference>